<dbReference type="EMBL" id="KV944479">
    <property type="protein sequence ID" value="PIO26309.1"/>
    <property type="molecule type" value="Genomic_DNA"/>
</dbReference>
<organism evidence="1">
    <name type="scientific">Aquarana catesbeiana</name>
    <name type="common">American bullfrog</name>
    <name type="synonym">Rana catesbeiana</name>
    <dbReference type="NCBI Taxonomy" id="8400"/>
    <lineage>
        <taxon>Eukaryota</taxon>
        <taxon>Metazoa</taxon>
        <taxon>Chordata</taxon>
        <taxon>Craniata</taxon>
        <taxon>Vertebrata</taxon>
        <taxon>Euteleostomi</taxon>
        <taxon>Amphibia</taxon>
        <taxon>Batrachia</taxon>
        <taxon>Anura</taxon>
        <taxon>Neobatrachia</taxon>
        <taxon>Ranoidea</taxon>
        <taxon>Ranidae</taxon>
        <taxon>Aquarana</taxon>
    </lineage>
</organism>
<reference evidence="1" key="1">
    <citation type="submission" date="2017-08" db="EMBL/GenBank/DDBJ databases">
        <title>Assembly of the North American Bullfrog Genome.</title>
        <authorList>
            <person name="Warren R.L."/>
            <person name="Vandervalk B.P."/>
            <person name="Kucuk E."/>
            <person name="Birol I."/>
            <person name="Helbing C."/>
            <person name="Pandoh P."/>
            <person name="Behsaz B."/>
            <person name="Mohamadi H."/>
            <person name="Chu J."/>
            <person name="Jackman S."/>
            <person name="Hammond S.A."/>
            <person name="Veldhoen N."/>
            <person name="Kirk H."/>
            <person name="Zhao Y."/>
            <person name="Coope R."/>
            <person name="Pleasance S."/>
            <person name="Moore R."/>
            <person name="Holt R."/>
        </authorList>
    </citation>
    <scope>NUCLEOTIDE SEQUENCE</scope>
    <source>
        <strain evidence="1">Bruno</strain>
        <tissue evidence="1">Liver</tissue>
    </source>
</reference>
<name>A0A2G9REL3_AQUCT</name>
<proteinExistence type="predicted"/>
<evidence type="ECO:0000313" key="1">
    <source>
        <dbReference type="EMBL" id="PIO26309.1"/>
    </source>
</evidence>
<protein>
    <submittedName>
        <fullName evidence="1">Uncharacterized protein</fullName>
    </submittedName>
</protein>
<accession>A0A2G9REL3</accession>
<sequence>MSLQRKSWYYGQTSLLLCPATTAVSVELQGTSPAEVLVTRQRVQDLCPTPVAVSEPQVEKVAITSQQQIQGEKGEEVFFIPPQQLARVEEAVFPPQQRSVHLGDSTTDM</sequence>
<dbReference type="AlphaFoldDB" id="A0A2G9REL3"/>
<gene>
    <name evidence="1" type="ORF">AB205_0018410</name>
</gene>